<protein>
    <submittedName>
        <fullName evidence="1">Uncharacterized protein</fullName>
    </submittedName>
</protein>
<evidence type="ECO:0000313" key="1">
    <source>
        <dbReference type="EMBL" id="GIY59941.1"/>
    </source>
</evidence>
<evidence type="ECO:0000313" key="2">
    <source>
        <dbReference type="Proteomes" id="UP001054945"/>
    </source>
</evidence>
<dbReference type="EMBL" id="BPLR01013257">
    <property type="protein sequence ID" value="GIY59941.1"/>
    <property type="molecule type" value="Genomic_DNA"/>
</dbReference>
<organism evidence="1 2">
    <name type="scientific">Caerostris extrusa</name>
    <name type="common">Bark spider</name>
    <name type="synonym">Caerostris bankana</name>
    <dbReference type="NCBI Taxonomy" id="172846"/>
    <lineage>
        <taxon>Eukaryota</taxon>
        <taxon>Metazoa</taxon>
        <taxon>Ecdysozoa</taxon>
        <taxon>Arthropoda</taxon>
        <taxon>Chelicerata</taxon>
        <taxon>Arachnida</taxon>
        <taxon>Araneae</taxon>
        <taxon>Araneomorphae</taxon>
        <taxon>Entelegynae</taxon>
        <taxon>Araneoidea</taxon>
        <taxon>Araneidae</taxon>
        <taxon>Caerostris</taxon>
    </lineage>
</organism>
<proteinExistence type="predicted"/>
<dbReference type="AlphaFoldDB" id="A0AAV4UQC6"/>
<sequence>MFRKCCSERNCYFVHETKKIHSHKPKCQLLVQFHRSTTVDATVCALLHLVLSLPSTCCIPPSHESDFLLYCQMTGRKGKKKTLSAFAVHESLFSSPVLIYA</sequence>
<name>A0AAV4UQC6_CAEEX</name>
<gene>
    <name evidence="1" type="ORF">CEXT_202841</name>
</gene>
<dbReference type="Proteomes" id="UP001054945">
    <property type="component" value="Unassembled WGS sequence"/>
</dbReference>
<comment type="caution">
    <text evidence="1">The sequence shown here is derived from an EMBL/GenBank/DDBJ whole genome shotgun (WGS) entry which is preliminary data.</text>
</comment>
<keyword evidence="2" id="KW-1185">Reference proteome</keyword>
<accession>A0AAV4UQC6</accession>
<reference evidence="1 2" key="1">
    <citation type="submission" date="2021-06" db="EMBL/GenBank/DDBJ databases">
        <title>Caerostris extrusa draft genome.</title>
        <authorList>
            <person name="Kono N."/>
            <person name="Arakawa K."/>
        </authorList>
    </citation>
    <scope>NUCLEOTIDE SEQUENCE [LARGE SCALE GENOMIC DNA]</scope>
</reference>